<dbReference type="InterPro" id="IPR001509">
    <property type="entry name" value="Epimerase_deHydtase"/>
</dbReference>
<name>A0A4Q0YFR5_9BACT</name>
<dbReference type="Gene3D" id="3.40.50.720">
    <property type="entry name" value="NAD(P)-binding Rossmann-like Domain"/>
    <property type="match status" value="1"/>
</dbReference>
<dbReference type="Proteomes" id="UP000290172">
    <property type="component" value="Unassembled WGS sequence"/>
</dbReference>
<evidence type="ECO:0000313" key="3">
    <source>
        <dbReference type="EMBL" id="RXJ69005.1"/>
    </source>
</evidence>
<accession>A0A4Q0YFR5</accession>
<comment type="caution">
    <text evidence="3">The sequence shown here is derived from an EMBL/GenBank/DDBJ whole genome shotgun (WGS) entry which is preliminary data.</text>
</comment>
<dbReference type="Pfam" id="PF01370">
    <property type="entry name" value="Epimerase"/>
    <property type="match status" value="1"/>
</dbReference>
<protein>
    <recommendedName>
        <fullName evidence="2">NAD-dependent epimerase/dehydratase domain-containing protein</fullName>
    </recommendedName>
</protein>
<organism evidence="3 4">
    <name type="scientific">Halarcobacter ebronensis</name>
    <dbReference type="NCBI Taxonomy" id="1462615"/>
    <lineage>
        <taxon>Bacteria</taxon>
        <taxon>Pseudomonadati</taxon>
        <taxon>Campylobacterota</taxon>
        <taxon>Epsilonproteobacteria</taxon>
        <taxon>Campylobacterales</taxon>
        <taxon>Arcobacteraceae</taxon>
        <taxon>Halarcobacter</taxon>
    </lineage>
</organism>
<dbReference type="RefSeq" id="WP_128980148.1">
    <property type="nucleotide sequence ID" value="NZ_PDKJ01000004.1"/>
</dbReference>
<dbReference type="SUPFAM" id="SSF51735">
    <property type="entry name" value="NAD(P)-binding Rossmann-fold domains"/>
    <property type="match status" value="1"/>
</dbReference>
<sequence length="309" mass="35728">MSGRVLITGGHGNLGSYITKKLCSSGYEVYVLTSTLKTSIKDLDYKIVEVDITDFDTLEKKLNFDIDYCVHLASFNENFLKGYPKKALEINSLGTRNLLEILSQKEIKNFIYFSTFHVYGQSSGDVDEESQLNPKNDYASTHLFAEYYVKQFGFTKKLPHTIFRLTNSYGAPVFLDTNKWYLVLNDLTKTAYEKGKIVLNSNGKAKRDFIYMGDVATIVNDFLKMNATNDIYNLSSNQCYEVIELAYLVKKVYDKRYNKTIEIEVNENDKSQYQKLSVKNDKLKSLLNFKLHNNFEKEIENIFKLLESR</sequence>
<reference evidence="3 4" key="1">
    <citation type="submission" date="2017-10" db="EMBL/GenBank/DDBJ databases">
        <title>Genomics of the genus Arcobacter.</title>
        <authorList>
            <person name="Perez-Cataluna A."/>
            <person name="Figueras M.J."/>
        </authorList>
    </citation>
    <scope>NUCLEOTIDE SEQUENCE [LARGE SCALE GENOMIC DNA]</scope>
    <source>
        <strain evidence="3 4">CECT 8993</strain>
    </source>
</reference>
<dbReference type="CDD" id="cd08946">
    <property type="entry name" value="SDR_e"/>
    <property type="match status" value="1"/>
</dbReference>
<dbReference type="InterPro" id="IPR036291">
    <property type="entry name" value="NAD(P)-bd_dom_sf"/>
</dbReference>
<dbReference type="PANTHER" id="PTHR43000">
    <property type="entry name" value="DTDP-D-GLUCOSE 4,6-DEHYDRATASE-RELATED"/>
    <property type="match status" value="1"/>
</dbReference>
<evidence type="ECO:0000256" key="1">
    <source>
        <dbReference type="ARBA" id="ARBA00007637"/>
    </source>
</evidence>
<feature type="domain" description="NAD-dependent epimerase/dehydratase" evidence="2">
    <location>
        <begin position="5"/>
        <end position="234"/>
    </location>
</feature>
<dbReference type="AlphaFoldDB" id="A0A4Q0YFR5"/>
<gene>
    <name evidence="3" type="ORF">CRV08_06120</name>
</gene>
<proteinExistence type="inferred from homology"/>
<comment type="similarity">
    <text evidence="1">Belongs to the NAD(P)-dependent epimerase/dehydratase family.</text>
</comment>
<evidence type="ECO:0000259" key="2">
    <source>
        <dbReference type="Pfam" id="PF01370"/>
    </source>
</evidence>
<evidence type="ECO:0000313" key="4">
    <source>
        <dbReference type="Proteomes" id="UP000290172"/>
    </source>
</evidence>
<dbReference type="EMBL" id="PDKJ01000004">
    <property type="protein sequence ID" value="RXJ69005.1"/>
    <property type="molecule type" value="Genomic_DNA"/>
</dbReference>